<feature type="domain" description="DUF222" evidence="1">
    <location>
        <begin position="77"/>
        <end position="140"/>
    </location>
</feature>
<evidence type="ECO:0000313" key="3">
    <source>
        <dbReference type="Proteomes" id="UP000307087"/>
    </source>
</evidence>
<feature type="non-terminal residue" evidence="2">
    <location>
        <position position="157"/>
    </location>
</feature>
<comment type="caution">
    <text evidence="2">The sequence shown here is derived from an EMBL/GenBank/DDBJ whole genome shotgun (WGS) entry which is preliminary data.</text>
</comment>
<proteinExistence type="predicted"/>
<dbReference type="Proteomes" id="UP000307087">
    <property type="component" value="Unassembled WGS sequence"/>
</dbReference>
<dbReference type="Pfam" id="PF02720">
    <property type="entry name" value="DUF222"/>
    <property type="match status" value="1"/>
</dbReference>
<dbReference type="RefSeq" id="WP_136564463.1">
    <property type="nucleotide sequence ID" value="NZ_STGW01000025.1"/>
</dbReference>
<organism evidence="2 3">
    <name type="scientific">Nocardioides caeni</name>
    <dbReference type="NCBI Taxonomy" id="574700"/>
    <lineage>
        <taxon>Bacteria</taxon>
        <taxon>Bacillati</taxon>
        <taxon>Actinomycetota</taxon>
        <taxon>Actinomycetes</taxon>
        <taxon>Propionibacteriales</taxon>
        <taxon>Nocardioidaceae</taxon>
        <taxon>Nocardioides</taxon>
    </lineage>
</organism>
<dbReference type="EMBL" id="STGW01000025">
    <property type="protein sequence ID" value="THV08804.1"/>
    <property type="molecule type" value="Genomic_DNA"/>
</dbReference>
<keyword evidence="3" id="KW-1185">Reference proteome</keyword>
<accession>A0A4S8N1W1</accession>
<sequence>MGNRVLDELREMGKTDVLSFATTRHETRLQAERELLAAAYQWAVLHNPDALAPFSKRAADRARPAGAAGTPLITEYAAAAFGARIQITPFGAKRLIADAVDIHHRLPRLQAGVTAGTVRVGHARNVATATRGLSDDEAAWVDAEVHESADGRLGWAR</sequence>
<name>A0A4S8N1W1_9ACTN</name>
<evidence type="ECO:0000259" key="1">
    <source>
        <dbReference type="Pfam" id="PF02720"/>
    </source>
</evidence>
<reference evidence="2 3" key="1">
    <citation type="journal article" date="2009" name="Int. J. Syst. Evol. Microbiol.">
        <title>Nocardioides caeni sp. nov., isolated from wastewater.</title>
        <authorList>
            <person name="Yoon J.H."/>
            <person name="Kang S.J."/>
            <person name="Park S."/>
            <person name="Kim W."/>
            <person name="Oh T.K."/>
        </authorList>
    </citation>
    <scope>NUCLEOTIDE SEQUENCE [LARGE SCALE GENOMIC DNA]</scope>
    <source>
        <strain evidence="2 3">DSM 23134</strain>
    </source>
</reference>
<protein>
    <submittedName>
        <fullName evidence="2">DUF222 domain-containing protein</fullName>
    </submittedName>
</protein>
<dbReference type="InterPro" id="IPR003870">
    <property type="entry name" value="DUF222"/>
</dbReference>
<dbReference type="OrthoDB" id="3799569at2"/>
<dbReference type="AlphaFoldDB" id="A0A4S8N1W1"/>
<gene>
    <name evidence="2" type="ORF">E9934_18920</name>
</gene>
<evidence type="ECO:0000313" key="2">
    <source>
        <dbReference type="EMBL" id="THV08804.1"/>
    </source>
</evidence>